<dbReference type="FunCoup" id="E3N688">
    <property type="interactions" value="14"/>
</dbReference>
<dbReference type="Pfam" id="PF10292">
    <property type="entry name" value="7TM_GPCR_Srab"/>
    <property type="match status" value="1"/>
</dbReference>
<dbReference type="HOGENOM" id="CLU_070163_1_0_1"/>
<dbReference type="EMBL" id="DS268539">
    <property type="protein sequence ID" value="EFO88042.1"/>
    <property type="molecule type" value="Genomic_DNA"/>
</dbReference>
<evidence type="ECO:0000256" key="2">
    <source>
        <dbReference type="ARBA" id="ARBA00022692"/>
    </source>
</evidence>
<keyword evidence="4 5" id="KW-0472">Membrane</keyword>
<dbReference type="eggNOG" id="ENOG502TG2R">
    <property type="taxonomic scope" value="Eukaryota"/>
</dbReference>
<feature type="transmembrane region" description="Helical" evidence="5">
    <location>
        <begin position="281"/>
        <end position="299"/>
    </location>
</feature>
<name>E3N688_CAERE</name>
<dbReference type="Proteomes" id="UP000008281">
    <property type="component" value="Unassembled WGS sequence"/>
</dbReference>
<dbReference type="InterPro" id="IPR053286">
    <property type="entry name" value="Nematode_rcpt-like_srab"/>
</dbReference>
<feature type="transmembrane region" description="Helical" evidence="5">
    <location>
        <begin position="138"/>
        <end position="164"/>
    </location>
</feature>
<dbReference type="InParanoid" id="E3N688"/>
<protein>
    <submittedName>
        <fullName evidence="6">Uncharacterized protein</fullName>
    </submittedName>
</protein>
<gene>
    <name evidence="6" type="ORF">CRE_05109</name>
</gene>
<keyword evidence="3 5" id="KW-1133">Transmembrane helix</keyword>
<accession>E3N688</accession>
<reference evidence="6" key="1">
    <citation type="submission" date="2007-07" db="EMBL/GenBank/DDBJ databases">
        <title>PCAP assembly of the Caenorhabditis remanei genome.</title>
        <authorList>
            <consortium name="The Caenorhabditis remanei Sequencing Consortium"/>
            <person name="Wilson R.K."/>
        </authorList>
    </citation>
    <scope>NUCLEOTIDE SEQUENCE [LARGE SCALE GENOMIC DNA]</scope>
    <source>
        <strain evidence="6">PB4641</strain>
    </source>
</reference>
<evidence type="ECO:0000313" key="6">
    <source>
        <dbReference type="EMBL" id="EFO88042.1"/>
    </source>
</evidence>
<evidence type="ECO:0000256" key="1">
    <source>
        <dbReference type="ARBA" id="ARBA00004141"/>
    </source>
</evidence>
<evidence type="ECO:0000256" key="4">
    <source>
        <dbReference type="ARBA" id="ARBA00023136"/>
    </source>
</evidence>
<dbReference type="PANTHER" id="PTHR46561">
    <property type="entry name" value="SERPENTINE RECEPTOR, CLASS AB (CLASS A-LIKE)-RELATED"/>
    <property type="match status" value="1"/>
</dbReference>
<dbReference type="AlphaFoldDB" id="E3N688"/>
<feature type="transmembrane region" description="Helical" evidence="5">
    <location>
        <begin position="20"/>
        <end position="43"/>
    </location>
</feature>
<feature type="transmembrane region" description="Helical" evidence="5">
    <location>
        <begin position="184"/>
        <end position="207"/>
    </location>
</feature>
<dbReference type="STRING" id="31234.E3N688"/>
<proteinExistence type="predicted"/>
<organism evidence="7">
    <name type="scientific">Caenorhabditis remanei</name>
    <name type="common">Caenorhabditis vulgaris</name>
    <dbReference type="NCBI Taxonomy" id="31234"/>
    <lineage>
        <taxon>Eukaryota</taxon>
        <taxon>Metazoa</taxon>
        <taxon>Ecdysozoa</taxon>
        <taxon>Nematoda</taxon>
        <taxon>Chromadorea</taxon>
        <taxon>Rhabditida</taxon>
        <taxon>Rhabditina</taxon>
        <taxon>Rhabditomorpha</taxon>
        <taxon>Rhabditoidea</taxon>
        <taxon>Rhabditidae</taxon>
        <taxon>Peloderinae</taxon>
        <taxon>Caenorhabditis</taxon>
    </lineage>
</organism>
<dbReference type="InterPro" id="IPR019408">
    <property type="entry name" value="7TM_GPCR_serpentine_rcpt_Srab"/>
</dbReference>
<keyword evidence="7" id="KW-1185">Reference proteome</keyword>
<evidence type="ECO:0000256" key="5">
    <source>
        <dbReference type="SAM" id="Phobius"/>
    </source>
</evidence>
<sequence>MNSNCSVLLAYSSSILLKLSISYSLLFSCIGLPLFMWASVKLWTGFYTRRFHRNFRLIIQVHLFGFMLHCSGRIVLHSLDLFNYIFLQPCDMIPNIYRCFIFRLMYNWGFWITHCTAISLIIERYAATRLMGKYENKFNWLGICLVLAQPCLAGVPLFFAYINIRFDGVFMPYCSVYNPGSPTIANFNSGVAIGCQIVARILFGFLFTVNKNRRIRMQTSSLSTRFQLEENKMTMQCLSIYANLSSVFLFVQIFSFSYLLSISPDMPTENYLAWMEFNQQFPAYGIFSVLLIVYKIRLLRSKINTNLNQQVHLNETETYFGILEMQIRNIERH</sequence>
<dbReference type="GO" id="GO:0016020">
    <property type="term" value="C:membrane"/>
    <property type="evidence" value="ECO:0007669"/>
    <property type="project" value="UniProtKB-SubCell"/>
</dbReference>
<feature type="transmembrane region" description="Helical" evidence="5">
    <location>
        <begin position="108"/>
        <end position="126"/>
    </location>
</feature>
<evidence type="ECO:0000313" key="7">
    <source>
        <dbReference type="Proteomes" id="UP000008281"/>
    </source>
</evidence>
<dbReference type="PANTHER" id="PTHR46561:SF3">
    <property type="entry name" value="G_PROTEIN_RECEP_F1_2 DOMAIN-CONTAINING PROTEIN"/>
    <property type="match status" value="1"/>
</dbReference>
<comment type="subcellular location">
    <subcellularLocation>
        <location evidence="1">Membrane</location>
        <topology evidence="1">Multi-pass membrane protein</topology>
    </subcellularLocation>
</comment>
<keyword evidence="2 5" id="KW-0812">Transmembrane</keyword>
<feature type="transmembrane region" description="Helical" evidence="5">
    <location>
        <begin position="55"/>
        <end position="76"/>
    </location>
</feature>
<feature type="transmembrane region" description="Helical" evidence="5">
    <location>
        <begin position="240"/>
        <end position="261"/>
    </location>
</feature>
<dbReference type="OrthoDB" id="5786482at2759"/>
<evidence type="ECO:0000256" key="3">
    <source>
        <dbReference type="ARBA" id="ARBA00022989"/>
    </source>
</evidence>